<accession>A0ABX6TMD7</accession>
<sequence>MKSNFLFFSTLLGGLLFSYIFWEEWLALNQLIYSIFIIAVTIFNPEVIKSTKFKFYMLAHLLAAILVVINNSTLTTVTYFISLVLFVGFAHYQAVRTIYVAALATAIQMITIPVSLIKRLSDVKIGNFNLKPIFRPIKYIILPLIILLVFTGIYSGANQVFAHYLGLTLTCISDFFNNVFGFILQDLSLPRFFHFCLGTMVTGGSSSLFIIKVSKD</sequence>
<evidence type="ECO:0000313" key="2">
    <source>
        <dbReference type="EMBL" id="QNR85749.1"/>
    </source>
</evidence>
<dbReference type="RefSeq" id="WP_190328099.1">
    <property type="nucleotide sequence ID" value="NZ_CP061171.1"/>
</dbReference>
<keyword evidence="1" id="KW-0472">Membrane</keyword>
<dbReference type="EMBL" id="CP061171">
    <property type="protein sequence ID" value="QNR85749.1"/>
    <property type="molecule type" value="Genomic_DNA"/>
</dbReference>
<proteinExistence type="predicted"/>
<protein>
    <recommendedName>
        <fullName evidence="4">YhhN-like protein</fullName>
    </recommendedName>
</protein>
<evidence type="ECO:0008006" key="4">
    <source>
        <dbReference type="Google" id="ProtNLM"/>
    </source>
</evidence>
<evidence type="ECO:0000313" key="3">
    <source>
        <dbReference type="Proteomes" id="UP000516439"/>
    </source>
</evidence>
<dbReference type="Proteomes" id="UP000516439">
    <property type="component" value="Chromosome"/>
</dbReference>
<keyword evidence="3" id="KW-1185">Reference proteome</keyword>
<feature type="transmembrane region" description="Helical" evidence="1">
    <location>
        <begin position="98"/>
        <end position="117"/>
    </location>
</feature>
<feature type="transmembrane region" description="Helical" evidence="1">
    <location>
        <begin position="137"/>
        <end position="155"/>
    </location>
</feature>
<gene>
    <name evidence="2" type="ORF">H9N25_04620</name>
</gene>
<organism evidence="2 3">
    <name type="scientific">Pedobacter riviphilus</name>
    <dbReference type="NCBI Taxonomy" id="2766984"/>
    <lineage>
        <taxon>Bacteria</taxon>
        <taxon>Pseudomonadati</taxon>
        <taxon>Bacteroidota</taxon>
        <taxon>Sphingobacteriia</taxon>
        <taxon>Sphingobacteriales</taxon>
        <taxon>Sphingobacteriaceae</taxon>
        <taxon>Pedobacter</taxon>
    </lineage>
</organism>
<keyword evidence="1" id="KW-1133">Transmembrane helix</keyword>
<feature type="transmembrane region" description="Helical" evidence="1">
    <location>
        <begin position="5"/>
        <end position="22"/>
    </location>
</feature>
<feature type="transmembrane region" description="Helical" evidence="1">
    <location>
        <begin position="28"/>
        <end position="47"/>
    </location>
</feature>
<evidence type="ECO:0000256" key="1">
    <source>
        <dbReference type="SAM" id="Phobius"/>
    </source>
</evidence>
<keyword evidence="1" id="KW-0812">Transmembrane</keyword>
<name>A0ABX6TMD7_9SPHI</name>
<feature type="transmembrane region" description="Helical" evidence="1">
    <location>
        <begin position="192"/>
        <end position="211"/>
    </location>
</feature>
<reference evidence="2 3" key="1">
    <citation type="submission" date="2020-09" db="EMBL/GenBank/DDBJ databases">
        <title>Pedobacter sp. SW-16 isolated from soil near Yeocheon.</title>
        <authorList>
            <person name="Im H.S."/>
            <person name="Joung Y."/>
            <person name="Lee S.-S."/>
        </authorList>
    </citation>
    <scope>NUCLEOTIDE SEQUENCE [LARGE SCALE GENOMIC DNA]</scope>
    <source>
        <strain evidence="2 3">SW-16</strain>
    </source>
</reference>
<feature type="transmembrane region" description="Helical" evidence="1">
    <location>
        <begin position="59"/>
        <end position="92"/>
    </location>
</feature>
<feature type="transmembrane region" description="Helical" evidence="1">
    <location>
        <begin position="161"/>
        <end position="180"/>
    </location>
</feature>
<dbReference type="InterPro" id="IPR025291">
    <property type="entry name" value="DUF4153"/>
</dbReference>
<dbReference type="Pfam" id="PF13687">
    <property type="entry name" value="DUF4153"/>
    <property type="match status" value="1"/>
</dbReference>